<gene>
    <name evidence="2" type="ORF">Tfer_2959</name>
</gene>
<protein>
    <submittedName>
        <fullName evidence="2">RNA-binding S4 domain-containing protein</fullName>
    </submittedName>
</protein>
<sequence length="74" mass="8320">MQVKNIFIETETIKLDQFLKWATIVSTGGEAKNMIAGGSIKVNGEIELRRGRQLRHEDIVEVTGFGTFKVVTLR</sequence>
<proteinExistence type="predicted"/>
<dbReference type="GO" id="GO:0003723">
    <property type="term" value="F:RNA binding"/>
    <property type="evidence" value="ECO:0007669"/>
    <property type="project" value="UniProtKB-KW"/>
</dbReference>
<keyword evidence="3" id="KW-1185">Reference proteome</keyword>
<evidence type="ECO:0000313" key="2">
    <source>
        <dbReference type="EMBL" id="KNZ68497.1"/>
    </source>
</evidence>
<dbReference type="Proteomes" id="UP000037175">
    <property type="component" value="Unassembled WGS sequence"/>
</dbReference>
<comment type="caution">
    <text evidence="2">The sequence shown here is derived from an EMBL/GenBank/DDBJ whole genome shotgun (WGS) entry which is preliminary data.</text>
</comment>
<dbReference type="RefSeq" id="WP_013118928.1">
    <property type="nucleotide sequence ID" value="NZ_LGTE01000029.1"/>
</dbReference>
<dbReference type="CDD" id="cd00165">
    <property type="entry name" value="S4"/>
    <property type="match status" value="1"/>
</dbReference>
<dbReference type="InterPro" id="IPR036986">
    <property type="entry name" value="S4_RNA-bd_sf"/>
</dbReference>
<dbReference type="Gene3D" id="3.10.290.10">
    <property type="entry name" value="RNA-binding S4 domain"/>
    <property type="match status" value="1"/>
</dbReference>
<evidence type="ECO:0000256" key="1">
    <source>
        <dbReference type="PROSITE-ProRule" id="PRU00182"/>
    </source>
</evidence>
<keyword evidence="1" id="KW-0694">RNA-binding</keyword>
<reference evidence="3" key="1">
    <citation type="submission" date="2015-07" db="EMBL/GenBank/DDBJ databases">
        <title>Complete Genome of Thermincola ferriacetica strain Z-0001T.</title>
        <authorList>
            <person name="Lusk B."/>
            <person name="Badalamenti J.P."/>
            <person name="Parameswaran P."/>
            <person name="Bond D.R."/>
            <person name="Torres C.I."/>
        </authorList>
    </citation>
    <scope>NUCLEOTIDE SEQUENCE [LARGE SCALE GENOMIC DNA]</scope>
    <source>
        <strain evidence="3">Z-0001</strain>
    </source>
</reference>
<dbReference type="SUPFAM" id="SSF55174">
    <property type="entry name" value="Alpha-L RNA-binding motif"/>
    <property type="match status" value="1"/>
</dbReference>
<organism evidence="2 3">
    <name type="scientific">Thermincola ferriacetica</name>
    <dbReference type="NCBI Taxonomy" id="281456"/>
    <lineage>
        <taxon>Bacteria</taxon>
        <taxon>Bacillati</taxon>
        <taxon>Bacillota</taxon>
        <taxon>Clostridia</taxon>
        <taxon>Eubacteriales</taxon>
        <taxon>Thermincolaceae</taxon>
        <taxon>Thermincola</taxon>
    </lineage>
</organism>
<dbReference type="PROSITE" id="PS50889">
    <property type="entry name" value="S4"/>
    <property type="match status" value="1"/>
</dbReference>
<dbReference type="EMBL" id="LGTE01000029">
    <property type="protein sequence ID" value="KNZ68497.1"/>
    <property type="molecule type" value="Genomic_DNA"/>
</dbReference>
<dbReference type="Pfam" id="PF13275">
    <property type="entry name" value="S4_2"/>
    <property type="match status" value="1"/>
</dbReference>
<accession>A0A0L6VYV1</accession>
<name>A0A0L6VYV1_9FIRM</name>
<dbReference type="AlphaFoldDB" id="A0A0L6VYV1"/>
<evidence type="ECO:0000313" key="3">
    <source>
        <dbReference type="Proteomes" id="UP000037175"/>
    </source>
</evidence>
<dbReference type="PATRIC" id="fig|281456.6.peg.3092"/>